<sequence>MERTTDEEAPASCLPCRLISGSVLIGCGFYIGYHASKLKKGKNAALLIATGSGVIGVLRLLNLLPRLN</sequence>
<dbReference type="AlphaFoldDB" id="A0A9P0A7M5"/>
<evidence type="ECO:0000256" key="1">
    <source>
        <dbReference type="SAM" id="Phobius"/>
    </source>
</evidence>
<feature type="transmembrane region" description="Helical" evidence="1">
    <location>
        <begin position="12"/>
        <end position="33"/>
    </location>
</feature>
<proteinExistence type="predicted"/>
<protein>
    <recommendedName>
        <fullName evidence="2">Distal membrane-arm assembly complex protein 1-like domain-containing protein</fullName>
    </recommendedName>
</protein>
<keyword evidence="1" id="KW-1133">Transmembrane helix</keyword>
<keyword evidence="1" id="KW-0812">Transmembrane</keyword>
<accession>A0A9P0A7M5</accession>
<dbReference type="Proteomes" id="UP001152759">
    <property type="component" value="Chromosome 2"/>
</dbReference>
<keyword evidence="4" id="KW-1185">Reference proteome</keyword>
<feature type="domain" description="Distal membrane-arm assembly complex protein 1-like" evidence="2">
    <location>
        <begin position="12"/>
        <end position="44"/>
    </location>
</feature>
<evidence type="ECO:0000313" key="3">
    <source>
        <dbReference type="EMBL" id="CAH0385075.1"/>
    </source>
</evidence>
<gene>
    <name evidence="3" type="ORF">BEMITA_LOCUS4334</name>
</gene>
<feature type="transmembrane region" description="Helical" evidence="1">
    <location>
        <begin position="45"/>
        <end position="64"/>
    </location>
</feature>
<dbReference type="EMBL" id="OU963863">
    <property type="protein sequence ID" value="CAH0385075.1"/>
    <property type="molecule type" value="Genomic_DNA"/>
</dbReference>
<evidence type="ECO:0000313" key="4">
    <source>
        <dbReference type="Proteomes" id="UP001152759"/>
    </source>
</evidence>
<dbReference type="Pfam" id="PF15055">
    <property type="entry name" value="DMAC1_Dmo2"/>
    <property type="match status" value="1"/>
</dbReference>
<reference evidence="3" key="1">
    <citation type="submission" date="2021-12" db="EMBL/GenBank/DDBJ databases">
        <authorList>
            <person name="King R."/>
        </authorList>
    </citation>
    <scope>NUCLEOTIDE SEQUENCE</scope>
</reference>
<name>A0A9P0A7M5_BEMTA</name>
<keyword evidence="1" id="KW-0472">Membrane</keyword>
<evidence type="ECO:0000259" key="2">
    <source>
        <dbReference type="Pfam" id="PF15055"/>
    </source>
</evidence>
<organism evidence="3 4">
    <name type="scientific">Bemisia tabaci</name>
    <name type="common">Sweetpotato whitefly</name>
    <name type="synonym">Aleurodes tabaci</name>
    <dbReference type="NCBI Taxonomy" id="7038"/>
    <lineage>
        <taxon>Eukaryota</taxon>
        <taxon>Metazoa</taxon>
        <taxon>Ecdysozoa</taxon>
        <taxon>Arthropoda</taxon>
        <taxon>Hexapoda</taxon>
        <taxon>Insecta</taxon>
        <taxon>Pterygota</taxon>
        <taxon>Neoptera</taxon>
        <taxon>Paraneoptera</taxon>
        <taxon>Hemiptera</taxon>
        <taxon>Sternorrhyncha</taxon>
        <taxon>Aleyrodoidea</taxon>
        <taxon>Aleyrodidae</taxon>
        <taxon>Aleyrodinae</taxon>
        <taxon>Bemisia</taxon>
    </lineage>
</organism>
<dbReference type="InterPro" id="IPR028036">
    <property type="entry name" value="DMAC1-like_dom"/>
</dbReference>